<dbReference type="Pfam" id="PF22191">
    <property type="entry name" value="IBR_1"/>
    <property type="match status" value="1"/>
</dbReference>
<dbReference type="GO" id="GO:0000151">
    <property type="term" value="C:ubiquitin ligase complex"/>
    <property type="evidence" value="ECO:0007669"/>
    <property type="project" value="TreeGrafter"/>
</dbReference>
<dbReference type="Gene3D" id="3.30.1370.210">
    <property type="match status" value="1"/>
</dbReference>
<dbReference type="CDD" id="cd20335">
    <property type="entry name" value="BRcat_RBR"/>
    <property type="match status" value="1"/>
</dbReference>
<evidence type="ECO:0008006" key="13">
    <source>
        <dbReference type="Google" id="ProtNLM"/>
    </source>
</evidence>
<evidence type="ECO:0000256" key="1">
    <source>
        <dbReference type="ARBA" id="ARBA00004906"/>
    </source>
</evidence>
<dbReference type="Proteomes" id="UP000799753">
    <property type="component" value="Unassembled WGS sequence"/>
</dbReference>
<dbReference type="PROSITE" id="PS00518">
    <property type="entry name" value="ZF_RING_1"/>
    <property type="match status" value="1"/>
</dbReference>
<dbReference type="GO" id="GO:0043130">
    <property type="term" value="F:ubiquitin binding"/>
    <property type="evidence" value="ECO:0007669"/>
    <property type="project" value="TreeGrafter"/>
</dbReference>
<evidence type="ECO:0000256" key="4">
    <source>
        <dbReference type="ARBA" id="ARBA00022737"/>
    </source>
</evidence>
<keyword evidence="7 8" id="KW-0862">Zinc</keyword>
<reference evidence="11" key="1">
    <citation type="journal article" date="2020" name="Stud. Mycol.">
        <title>101 Dothideomycetes genomes: a test case for predicting lifestyles and emergence of pathogens.</title>
        <authorList>
            <person name="Haridas S."/>
            <person name="Albert R."/>
            <person name="Binder M."/>
            <person name="Bloem J."/>
            <person name="Labutti K."/>
            <person name="Salamov A."/>
            <person name="Andreopoulos B."/>
            <person name="Baker S."/>
            <person name="Barry K."/>
            <person name="Bills G."/>
            <person name="Bluhm B."/>
            <person name="Cannon C."/>
            <person name="Castanera R."/>
            <person name="Culley D."/>
            <person name="Daum C."/>
            <person name="Ezra D."/>
            <person name="Gonzalez J."/>
            <person name="Henrissat B."/>
            <person name="Kuo A."/>
            <person name="Liang C."/>
            <person name="Lipzen A."/>
            <person name="Lutzoni F."/>
            <person name="Magnuson J."/>
            <person name="Mondo S."/>
            <person name="Nolan M."/>
            <person name="Ohm R."/>
            <person name="Pangilinan J."/>
            <person name="Park H.-J."/>
            <person name="Ramirez L."/>
            <person name="Alfaro M."/>
            <person name="Sun H."/>
            <person name="Tritt A."/>
            <person name="Yoshinaga Y."/>
            <person name="Zwiers L.-H."/>
            <person name="Turgeon B."/>
            <person name="Goodwin S."/>
            <person name="Spatafora J."/>
            <person name="Crous P."/>
            <person name="Grigoriev I."/>
        </authorList>
    </citation>
    <scope>NUCLEOTIDE SEQUENCE</scope>
    <source>
        <strain evidence="11">CBS 473.64</strain>
    </source>
</reference>
<sequence>MVICSFFQQGRCHKGLACRFEHVPSSAHDTTTTTPFNAGAKSFDLTKTGVGTAQKSTPCVFFRRGTCGSGALCRFSHEKQPESPVVQDTRSLFICRFFLRNACTKGATCPFSHTPSSTGGVTDDRTLGHEIPVAGLPILDSTSGLTHGISVSNSTRNIGGANVTFDEGAIVSSISLPSDYSIISMTNIPGHKTVNDLCRILKTYGFPDVSRTSIALHSKSPMSPQSAQIKIADPTFAKKFLQATGPSFDIDHSKVSVNIVQLGGDSAAGSNRLHLTGVTCTWFQPSKIAYLQYTSNAEANALVGQMKRRTVQLDGRRLEFTKQEFPGIVAVSNISKGTKEEALRQKLPRNSLPRKMSFGVVPYIYTAERLEQRVRESLEECGTLLEWKALPQSDGSKIKATAKFVDIEAARKAVSKLNDTKLDPLSKDKLRVQHLVSIKLSVSQKVLQAVRPQLELLATEARESNFVTVKAYDNLFKPYTQIRVSGQNKDSVARAKSSVETLLSGHIFEVNPSRTCRHYFFQEASTPFLTNLMKTHTMHIVQDRRKLALRLYGSRSHLQAVEKALHEKVAFLNSQSKHIVLDPTTLRIALRGGFRKLVETFGKEALKMDISSNPKTIIVNGSERLLTEVNEKLQSFHTTESLHAATSTLTLSPEAPDEQLCPVCLTPPEDSFTTKCRHTYCAECLSSQCTTTNTFPLICLGDSAKCTQPLSLTDLETVLSPTDYTTVLQNSFTSFIRSHTSDFQYCSTPDCDHCYRSSPQDHPNVFTCDGCLTSVCTSCNQGAHDGVSCEAVKAAHDGTDEFARWKRENDVRGCPICGVPIEKNEGCNHMECGWCKTHICWFCMKTFETGGETYGHMQRSHQDGR</sequence>
<dbReference type="PANTHER" id="PTHR22770">
    <property type="entry name" value="UBIQUITIN CONJUGATING ENZYME 7 INTERACTING PROTEIN-RELATED"/>
    <property type="match status" value="1"/>
</dbReference>
<dbReference type="SUPFAM" id="SSF54928">
    <property type="entry name" value="RNA-binding domain, RBD"/>
    <property type="match status" value="1"/>
</dbReference>
<dbReference type="GO" id="GO:0003676">
    <property type="term" value="F:nucleic acid binding"/>
    <property type="evidence" value="ECO:0007669"/>
    <property type="project" value="InterPro"/>
</dbReference>
<dbReference type="PROSITE" id="PS00028">
    <property type="entry name" value="ZINC_FINGER_C2H2_1"/>
    <property type="match status" value="1"/>
</dbReference>
<dbReference type="InterPro" id="IPR017907">
    <property type="entry name" value="Znf_RING_CS"/>
</dbReference>
<feature type="domain" description="C3H1-type" evidence="9">
    <location>
        <begin position="53"/>
        <end position="80"/>
    </location>
</feature>
<keyword evidence="4" id="KW-0677">Repeat</keyword>
<dbReference type="InterPro" id="IPR044066">
    <property type="entry name" value="TRIAD_supradom"/>
</dbReference>
<dbReference type="SMART" id="SM00356">
    <property type="entry name" value="ZnF_C3H1"/>
    <property type="match status" value="3"/>
</dbReference>
<evidence type="ECO:0000256" key="5">
    <source>
        <dbReference type="ARBA" id="ARBA00022771"/>
    </source>
</evidence>
<feature type="zinc finger region" description="C3H1-type" evidence="8">
    <location>
        <begin position="53"/>
        <end position="80"/>
    </location>
</feature>
<comment type="pathway">
    <text evidence="1">Protein modification; protein ubiquitination.</text>
</comment>
<dbReference type="GO" id="GO:0043161">
    <property type="term" value="P:proteasome-mediated ubiquitin-dependent protein catabolic process"/>
    <property type="evidence" value="ECO:0007669"/>
    <property type="project" value="TreeGrafter"/>
</dbReference>
<evidence type="ECO:0000256" key="6">
    <source>
        <dbReference type="ARBA" id="ARBA00022786"/>
    </source>
</evidence>
<evidence type="ECO:0000256" key="2">
    <source>
        <dbReference type="ARBA" id="ARBA00022679"/>
    </source>
</evidence>
<dbReference type="CDD" id="cd00590">
    <property type="entry name" value="RRM_SF"/>
    <property type="match status" value="1"/>
</dbReference>
<keyword evidence="6" id="KW-0833">Ubl conjugation pathway</keyword>
<dbReference type="InterPro" id="IPR002867">
    <property type="entry name" value="IBR_dom"/>
</dbReference>
<dbReference type="GO" id="GO:0004842">
    <property type="term" value="F:ubiquitin-protein transferase activity"/>
    <property type="evidence" value="ECO:0007669"/>
    <property type="project" value="TreeGrafter"/>
</dbReference>
<feature type="domain" description="RING-type" evidence="10">
    <location>
        <begin position="657"/>
        <end position="865"/>
    </location>
</feature>
<evidence type="ECO:0000313" key="11">
    <source>
        <dbReference type="EMBL" id="KAF2646119.1"/>
    </source>
</evidence>
<dbReference type="PROSITE" id="PS51873">
    <property type="entry name" value="TRIAD"/>
    <property type="match status" value="1"/>
</dbReference>
<dbReference type="Gene3D" id="3.30.40.10">
    <property type="entry name" value="Zinc/RING finger domain, C3HC4 (zinc finger)"/>
    <property type="match status" value="1"/>
</dbReference>
<name>A0A6A6SEB4_9PLEO</name>
<evidence type="ECO:0000256" key="3">
    <source>
        <dbReference type="ARBA" id="ARBA00022723"/>
    </source>
</evidence>
<dbReference type="InterPro" id="IPR013087">
    <property type="entry name" value="Znf_C2H2_type"/>
</dbReference>
<keyword evidence="2" id="KW-0808">Transferase</keyword>
<keyword evidence="12" id="KW-1185">Reference proteome</keyword>
<dbReference type="PANTHER" id="PTHR22770:SF13">
    <property type="entry name" value="RING-TYPE DOMAIN-CONTAINING PROTEIN"/>
    <property type="match status" value="1"/>
</dbReference>
<dbReference type="SMART" id="SM00647">
    <property type="entry name" value="IBR"/>
    <property type="match status" value="1"/>
</dbReference>
<dbReference type="InterPro" id="IPR051628">
    <property type="entry name" value="LUBAC_E3_Ligases"/>
</dbReference>
<dbReference type="AlphaFoldDB" id="A0A6A6SEB4"/>
<evidence type="ECO:0000256" key="8">
    <source>
        <dbReference type="PROSITE-ProRule" id="PRU00723"/>
    </source>
</evidence>
<evidence type="ECO:0000313" key="12">
    <source>
        <dbReference type="Proteomes" id="UP000799753"/>
    </source>
</evidence>
<proteinExistence type="predicted"/>
<dbReference type="PROSITE" id="PS50103">
    <property type="entry name" value="ZF_C3H1"/>
    <property type="match status" value="3"/>
</dbReference>
<dbReference type="Gene3D" id="4.10.1000.10">
    <property type="entry name" value="Zinc finger, CCCH-type"/>
    <property type="match status" value="1"/>
</dbReference>
<dbReference type="InterPro" id="IPR036855">
    <property type="entry name" value="Znf_CCCH_sf"/>
</dbReference>
<dbReference type="Gene3D" id="1.20.120.1750">
    <property type="match status" value="1"/>
</dbReference>
<feature type="zinc finger region" description="C3H1-type" evidence="8">
    <location>
        <begin position="1"/>
        <end position="25"/>
    </location>
</feature>
<dbReference type="SUPFAM" id="SSF57850">
    <property type="entry name" value="RING/U-box"/>
    <property type="match status" value="2"/>
</dbReference>
<dbReference type="GO" id="GO:0097039">
    <property type="term" value="P:protein linear polyubiquitination"/>
    <property type="evidence" value="ECO:0007669"/>
    <property type="project" value="TreeGrafter"/>
</dbReference>
<keyword evidence="3 8" id="KW-0479">Metal-binding</keyword>
<keyword evidence="5 8" id="KW-0863">Zinc-finger</keyword>
<dbReference type="InterPro" id="IPR000571">
    <property type="entry name" value="Znf_CCCH"/>
</dbReference>
<dbReference type="SUPFAM" id="SSF90229">
    <property type="entry name" value="CCCH zinc finger"/>
    <property type="match status" value="1"/>
</dbReference>
<protein>
    <recommendedName>
        <fullName evidence="13">RING-type E3 ubiquitin transferase</fullName>
    </recommendedName>
</protein>
<dbReference type="OrthoDB" id="10009520at2759"/>
<dbReference type="Pfam" id="PF01485">
    <property type="entry name" value="IBR"/>
    <property type="match status" value="1"/>
</dbReference>
<accession>A0A6A6SEB4</accession>
<dbReference type="CDD" id="cd22585">
    <property type="entry name" value="Rcat_RBR_DEAH12-like"/>
    <property type="match status" value="1"/>
</dbReference>
<feature type="domain" description="C3H1-type" evidence="9">
    <location>
        <begin position="1"/>
        <end position="25"/>
    </location>
</feature>
<dbReference type="GO" id="GO:0008270">
    <property type="term" value="F:zinc ion binding"/>
    <property type="evidence" value="ECO:0007669"/>
    <property type="project" value="UniProtKB-KW"/>
</dbReference>
<evidence type="ECO:0000256" key="7">
    <source>
        <dbReference type="ARBA" id="ARBA00022833"/>
    </source>
</evidence>
<organism evidence="11 12">
    <name type="scientific">Massarina eburnea CBS 473.64</name>
    <dbReference type="NCBI Taxonomy" id="1395130"/>
    <lineage>
        <taxon>Eukaryota</taxon>
        <taxon>Fungi</taxon>
        <taxon>Dikarya</taxon>
        <taxon>Ascomycota</taxon>
        <taxon>Pezizomycotina</taxon>
        <taxon>Dothideomycetes</taxon>
        <taxon>Pleosporomycetidae</taxon>
        <taxon>Pleosporales</taxon>
        <taxon>Massarineae</taxon>
        <taxon>Massarinaceae</taxon>
        <taxon>Massarina</taxon>
    </lineage>
</organism>
<dbReference type="InterPro" id="IPR035979">
    <property type="entry name" value="RBD_domain_sf"/>
</dbReference>
<feature type="zinc finger region" description="C3H1-type" evidence="8">
    <location>
        <begin position="89"/>
        <end position="116"/>
    </location>
</feature>
<feature type="domain" description="C3H1-type" evidence="9">
    <location>
        <begin position="89"/>
        <end position="116"/>
    </location>
</feature>
<gene>
    <name evidence="11" type="ORF">P280DRAFT_415088</name>
</gene>
<dbReference type="InterPro" id="IPR013083">
    <property type="entry name" value="Znf_RING/FYVE/PHD"/>
</dbReference>
<evidence type="ECO:0000259" key="9">
    <source>
        <dbReference type="PROSITE" id="PS50103"/>
    </source>
</evidence>
<evidence type="ECO:0000259" key="10">
    <source>
        <dbReference type="PROSITE" id="PS51873"/>
    </source>
</evidence>
<dbReference type="EMBL" id="MU006776">
    <property type="protein sequence ID" value="KAF2646119.1"/>
    <property type="molecule type" value="Genomic_DNA"/>
</dbReference>